<keyword evidence="3" id="KW-1185">Reference proteome</keyword>
<keyword evidence="1" id="KW-0812">Transmembrane</keyword>
<keyword evidence="1" id="KW-1133">Transmembrane helix</keyword>
<name>A0A0K2JI08_SPIKU</name>
<keyword evidence="1" id="KW-0472">Membrane</keyword>
<dbReference type="RefSeq" id="WP_158500812.1">
    <property type="nucleotide sequence ID" value="NZ_CP010899.1"/>
</dbReference>
<feature type="transmembrane region" description="Helical" evidence="1">
    <location>
        <begin position="12"/>
        <end position="30"/>
    </location>
</feature>
<evidence type="ECO:0000313" key="2">
    <source>
        <dbReference type="EMBL" id="ALA98230.1"/>
    </source>
</evidence>
<accession>A0A0K2JI08</accession>
<reference evidence="2 3" key="1">
    <citation type="journal article" date="2015" name="Genome Announc.">
        <title>Complete Genome Sequence of Spiroplasma kunkelii Strain CR2-3x, Causal Agent of Corn Stunt Disease in Zea mays L.</title>
        <authorList>
            <person name="Davis R.E."/>
            <person name="Shao J."/>
            <person name="Dally E.L."/>
            <person name="Zhao Y."/>
            <person name="Gasparich G.E."/>
            <person name="Gaynor B.J."/>
            <person name="Athey J.C."/>
            <person name="Harrison N.A."/>
            <person name="Donofrio N."/>
        </authorList>
    </citation>
    <scope>NUCLEOTIDE SEQUENCE [LARGE SCALE GENOMIC DNA]</scope>
    <source>
        <strain evidence="2 3">CR2-3x</strain>
    </source>
</reference>
<dbReference type="AlphaFoldDB" id="A0A0K2JI08"/>
<evidence type="ECO:0000256" key="1">
    <source>
        <dbReference type="SAM" id="Phobius"/>
    </source>
</evidence>
<protein>
    <submittedName>
        <fullName evidence="2">Uncharacterized protein</fullName>
    </submittedName>
</protein>
<sequence>MINKLLKKLNRFNKNNILVILGFVVWFFKIKNNTLPPQDFKKTILNLNLGKN</sequence>
<dbReference type="KEGG" id="skn:SKUN_001363"/>
<proteinExistence type="predicted"/>
<dbReference type="EMBL" id="CP010899">
    <property type="protein sequence ID" value="ALA98230.1"/>
    <property type="molecule type" value="Genomic_DNA"/>
</dbReference>
<evidence type="ECO:0000313" key="3">
    <source>
        <dbReference type="Proteomes" id="UP000062963"/>
    </source>
</evidence>
<dbReference type="PATRIC" id="fig|273035.7.peg.1675"/>
<organism evidence="2 3">
    <name type="scientific">Spiroplasma kunkelii CR2-3x</name>
    <dbReference type="NCBI Taxonomy" id="273035"/>
    <lineage>
        <taxon>Bacteria</taxon>
        <taxon>Bacillati</taxon>
        <taxon>Mycoplasmatota</taxon>
        <taxon>Mollicutes</taxon>
        <taxon>Entomoplasmatales</taxon>
        <taxon>Spiroplasmataceae</taxon>
        <taxon>Spiroplasma</taxon>
    </lineage>
</organism>
<gene>
    <name evidence="2" type="ORF">SKUN_001363</name>
</gene>
<dbReference type="Proteomes" id="UP000062963">
    <property type="component" value="Chromosome"/>
</dbReference>